<dbReference type="EMBL" id="DF238797">
    <property type="protein sequence ID" value="GAC95786.1"/>
    <property type="molecule type" value="Genomic_DNA"/>
</dbReference>
<protein>
    <submittedName>
        <fullName evidence="2">Uncharacterized protein</fullName>
    </submittedName>
</protein>
<dbReference type="RefSeq" id="XP_012189373.1">
    <property type="nucleotide sequence ID" value="XM_012333983.1"/>
</dbReference>
<sequence length="95" mass="10695">MLPSDQSSSRTPIAEEELVQDERAASWENSRSELDFLFRRVTAPGSRPVGVAENRPRPIDGQTSMQRGVQRTVYHVQFRRSQLNGASVGLRTPIE</sequence>
<reference evidence="3" key="1">
    <citation type="journal article" date="2013" name="Genome Announc.">
        <title>Draft genome sequence of the basidiomycetous yeast-like fungus Pseudozyma hubeiensis SY62, which produces an abundant amount of the biosurfactant mannosylerythritol lipids.</title>
        <authorList>
            <person name="Konishi M."/>
            <person name="Hatada Y."/>
            <person name="Horiuchi J."/>
        </authorList>
    </citation>
    <scope>NUCLEOTIDE SEQUENCE [LARGE SCALE GENOMIC DNA]</scope>
    <source>
        <strain evidence="3">SY62</strain>
    </source>
</reference>
<organism evidence="2 3">
    <name type="scientific">Pseudozyma hubeiensis (strain SY62)</name>
    <name type="common">Yeast</name>
    <dbReference type="NCBI Taxonomy" id="1305764"/>
    <lineage>
        <taxon>Eukaryota</taxon>
        <taxon>Fungi</taxon>
        <taxon>Dikarya</taxon>
        <taxon>Basidiomycota</taxon>
        <taxon>Ustilaginomycotina</taxon>
        <taxon>Ustilaginomycetes</taxon>
        <taxon>Ustilaginales</taxon>
        <taxon>Ustilaginaceae</taxon>
        <taxon>Pseudozyma</taxon>
    </lineage>
</organism>
<accession>R9P368</accession>
<proteinExistence type="predicted"/>
<feature type="region of interest" description="Disordered" evidence="1">
    <location>
        <begin position="46"/>
        <end position="67"/>
    </location>
</feature>
<dbReference type="GeneID" id="24108652"/>
<name>R9P368_PSEHS</name>
<feature type="compositionally biased region" description="Polar residues" evidence="1">
    <location>
        <begin position="1"/>
        <end position="11"/>
    </location>
</feature>
<gene>
    <name evidence="2" type="ORF">PHSY_003362</name>
</gene>
<dbReference type="AlphaFoldDB" id="R9P368"/>
<evidence type="ECO:0000313" key="3">
    <source>
        <dbReference type="Proteomes" id="UP000014071"/>
    </source>
</evidence>
<feature type="region of interest" description="Disordered" evidence="1">
    <location>
        <begin position="1"/>
        <end position="25"/>
    </location>
</feature>
<evidence type="ECO:0000313" key="2">
    <source>
        <dbReference type="EMBL" id="GAC95786.1"/>
    </source>
</evidence>
<keyword evidence="3" id="KW-1185">Reference proteome</keyword>
<dbReference type="HOGENOM" id="CLU_2373699_0_0_1"/>
<evidence type="ECO:0000256" key="1">
    <source>
        <dbReference type="SAM" id="MobiDB-lite"/>
    </source>
</evidence>
<dbReference type="Proteomes" id="UP000014071">
    <property type="component" value="Unassembled WGS sequence"/>
</dbReference>